<keyword evidence="1" id="KW-0677">Repeat</keyword>
<dbReference type="InterPro" id="IPR019734">
    <property type="entry name" value="TPR_rpt"/>
</dbReference>
<evidence type="ECO:0000256" key="2">
    <source>
        <dbReference type="ARBA" id="ARBA00022803"/>
    </source>
</evidence>
<dbReference type="Proteomes" id="UP000316726">
    <property type="component" value="Chromosome 10"/>
</dbReference>
<feature type="repeat" description="TPR" evidence="3">
    <location>
        <begin position="618"/>
        <end position="651"/>
    </location>
</feature>
<dbReference type="Pfam" id="PF13432">
    <property type="entry name" value="TPR_16"/>
    <property type="match status" value="1"/>
</dbReference>
<dbReference type="InterPro" id="IPR011990">
    <property type="entry name" value="TPR-like_helical_dom_sf"/>
</dbReference>
<reference evidence="5 6" key="1">
    <citation type="submission" date="2018-07" db="EMBL/GenBank/DDBJ databases">
        <title>The complete nuclear genome of the prasinophyte Chloropicon primus (CCMP1205).</title>
        <authorList>
            <person name="Pombert J.-F."/>
            <person name="Otis C."/>
            <person name="Turmel M."/>
            <person name="Lemieux C."/>
        </authorList>
    </citation>
    <scope>NUCLEOTIDE SEQUENCE [LARGE SCALE GENOMIC DNA]</scope>
    <source>
        <strain evidence="5 6">CCMP1205</strain>
    </source>
</reference>
<accession>A0A5B8MRP3</accession>
<evidence type="ECO:0000313" key="5">
    <source>
        <dbReference type="EMBL" id="QDZ23398.1"/>
    </source>
</evidence>
<feature type="compositionally biased region" description="Basic and acidic residues" evidence="4">
    <location>
        <begin position="134"/>
        <end position="147"/>
    </location>
</feature>
<dbReference type="SMART" id="SM00028">
    <property type="entry name" value="TPR"/>
    <property type="match status" value="4"/>
</dbReference>
<dbReference type="OrthoDB" id="1936594at2759"/>
<dbReference type="Gene3D" id="1.25.40.10">
    <property type="entry name" value="Tetratricopeptide repeat domain"/>
    <property type="match status" value="1"/>
</dbReference>
<dbReference type="EMBL" id="CP031043">
    <property type="protein sequence ID" value="QDZ23398.1"/>
    <property type="molecule type" value="Genomic_DNA"/>
</dbReference>
<keyword evidence="6" id="KW-1185">Reference proteome</keyword>
<evidence type="ECO:0000256" key="1">
    <source>
        <dbReference type="ARBA" id="ARBA00022737"/>
    </source>
</evidence>
<feature type="repeat" description="TPR" evidence="3">
    <location>
        <begin position="584"/>
        <end position="617"/>
    </location>
</feature>
<proteinExistence type="predicted"/>
<organism evidence="5 6">
    <name type="scientific">Chloropicon primus</name>
    <dbReference type="NCBI Taxonomy" id="1764295"/>
    <lineage>
        <taxon>Eukaryota</taxon>
        <taxon>Viridiplantae</taxon>
        <taxon>Chlorophyta</taxon>
        <taxon>Chloropicophyceae</taxon>
        <taxon>Chloropicales</taxon>
        <taxon>Chloropicaceae</taxon>
        <taxon>Chloropicon</taxon>
    </lineage>
</organism>
<evidence type="ECO:0000256" key="4">
    <source>
        <dbReference type="SAM" id="MobiDB-lite"/>
    </source>
</evidence>
<dbReference type="SUPFAM" id="SSF48452">
    <property type="entry name" value="TPR-like"/>
    <property type="match status" value="1"/>
</dbReference>
<sequence length="890" mass="99487">MAAAMQALEVVLMQRTTEGYGDSEGTRSLLGLVEECERTKDVAAALETFCLGEGDALPLLRAGLGRLEPVLRGASASDSWIEKLEKVLEGDGGKVTDGEVKIGYFLVAVASLLVFVRANVTGPPAEAVGEDPEACAREDGAGARSKGEEGKAMSRKWILKHMSVDGEYVAGKPELVGYLCTASTIFRGVDFADSSDVELATAPWWKLRTLHLHQKLLSKNSATLKESLVQLAKELSKTFRDKDEDLWGKGCLAALEMECAMVMQTYHCVNEASDFIGMASDRLGMDLRQTGVMGKRTVHQVDAKAQMVLLTERKAGENSSSAAEREDEKLPKDWLMEGLDQEDILLLPRLEGEEEEVTDLSHAEQALVLLWLVQVSKNQARTDLQSWEMMPYVQCIFKQDPPGAFAKMAATLHAARFERERNRTRERSLVRMEKLVEALALPTPSVSMRISGAFTIAFPPLPLFQKEYGEQLLSNAMVGNALIVFEKYEQWDNLIVCYQLLQKTAQAQKLINDRLEESPDDPRLWCALGDVTKDDSCYVKAWERSGKRHARAQRSLAASAMRNDDYKPAIESWELALALNPLHPSGWFAVGYCYMRENREDDALKAFTRVTQLNSENAEAWNNLAALHMKRRTWKMAFAALKEAVRLRRESWQLWDNYIEAGLRCGHVMLGVYGLQKVIAMESCHKVNLFSLELLLRIIRDAKHSGSSGAKTKVEKSGDISDEDLKTLEIHDSDDEEEGQEQATSAFENDLPAAGSKEWKAMEEKILDILKKFAATSAAGHQLWRIFGSYYKMVESYASMKEMYLKESRALLGLQWKGDEELFSRIVQSSADLLDAAIKCTEANPEDKSGVSSLKYHFKGIVKQASNHFEDSSDLKELKKVLERAESICN</sequence>
<dbReference type="PROSITE" id="PS50005">
    <property type="entry name" value="TPR"/>
    <property type="match status" value="3"/>
</dbReference>
<evidence type="ECO:0000313" key="6">
    <source>
        <dbReference type="Proteomes" id="UP000316726"/>
    </source>
</evidence>
<dbReference type="PANTHER" id="PTHR16193">
    <property type="entry name" value="TETRATRICOPEPTIDE REPEAT PROTEIN 27"/>
    <property type="match status" value="1"/>
</dbReference>
<protein>
    <submittedName>
        <fullName evidence="5">Uncharacterized protein</fullName>
    </submittedName>
</protein>
<dbReference type="STRING" id="1764295.A0A5B8MRP3"/>
<dbReference type="PANTHER" id="PTHR16193:SF0">
    <property type="entry name" value="TETRATRICOPEPTIDE REPEAT PROTEIN 27"/>
    <property type="match status" value="1"/>
</dbReference>
<dbReference type="AlphaFoldDB" id="A0A5B8MRP3"/>
<evidence type="ECO:0000256" key="3">
    <source>
        <dbReference type="PROSITE-ProRule" id="PRU00339"/>
    </source>
</evidence>
<name>A0A5B8MRP3_9CHLO</name>
<feature type="repeat" description="TPR" evidence="3">
    <location>
        <begin position="550"/>
        <end position="583"/>
    </location>
</feature>
<gene>
    <name evidence="5" type="ORF">A3770_10p59160</name>
</gene>
<feature type="region of interest" description="Disordered" evidence="4">
    <location>
        <begin position="127"/>
        <end position="147"/>
    </location>
</feature>
<dbReference type="InterPro" id="IPR044244">
    <property type="entry name" value="TTC27/Emw1"/>
</dbReference>
<keyword evidence="2 3" id="KW-0802">TPR repeat</keyword>